<evidence type="ECO:0000313" key="1">
    <source>
        <dbReference type="EMBL" id="MDQ0376641.1"/>
    </source>
</evidence>
<comment type="caution">
    <text evidence="1">The sequence shown here is derived from an EMBL/GenBank/DDBJ whole genome shotgun (WGS) entry which is preliminary data.</text>
</comment>
<organism evidence="1 2">
    <name type="scientific">Amycolatopsis thermophila</name>
    <dbReference type="NCBI Taxonomy" id="206084"/>
    <lineage>
        <taxon>Bacteria</taxon>
        <taxon>Bacillati</taxon>
        <taxon>Actinomycetota</taxon>
        <taxon>Actinomycetes</taxon>
        <taxon>Pseudonocardiales</taxon>
        <taxon>Pseudonocardiaceae</taxon>
        <taxon>Amycolatopsis</taxon>
    </lineage>
</organism>
<protein>
    <submittedName>
        <fullName evidence="1">Kinase</fullName>
    </submittedName>
</protein>
<dbReference type="Proteomes" id="UP001229651">
    <property type="component" value="Unassembled WGS sequence"/>
</dbReference>
<keyword evidence="1" id="KW-0418">Kinase</keyword>
<dbReference type="GO" id="GO:0016301">
    <property type="term" value="F:kinase activity"/>
    <property type="evidence" value="ECO:0007669"/>
    <property type="project" value="UniProtKB-KW"/>
</dbReference>
<accession>A0ABU0ENR6</accession>
<proteinExistence type="predicted"/>
<gene>
    <name evidence="1" type="ORF">FB470_000635</name>
</gene>
<name>A0ABU0ENR6_9PSEU</name>
<dbReference type="RefSeq" id="WP_306988581.1">
    <property type="nucleotide sequence ID" value="NZ_JAUSUT010000001.1"/>
</dbReference>
<keyword evidence="1" id="KW-0808">Transferase</keyword>
<dbReference type="EMBL" id="JAUSUT010000001">
    <property type="protein sequence ID" value="MDQ0376641.1"/>
    <property type="molecule type" value="Genomic_DNA"/>
</dbReference>
<dbReference type="Gene3D" id="3.40.50.300">
    <property type="entry name" value="P-loop containing nucleotide triphosphate hydrolases"/>
    <property type="match status" value="1"/>
</dbReference>
<dbReference type="InterPro" id="IPR027417">
    <property type="entry name" value="P-loop_NTPase"/>
</dbReference>
<dbReference type="SUPFAM" id="SSF52540">
    <property type="entry name" value="P-loop containing nucleoside triphosphate hydrolases"/>
    <property type="match status" value="1"/>
</dbReference>
<sequence>MPRLILLNGPPACGKSTLARRYVDDHALALNLDVDRIRGLIGRWRDDPRTAGVLAREVALAAARAHLASGHDVVIPQFLGRPTFIERLECLAGETNATFHEIVLLDSKENTLRRFAERACAAADPQHLEAQEMVERTDGFGDLPQMFDRLMAVIAARPHARIVHVAEGQVDLTYEAVLRNLG</sequence>
<evidence type="ECO:0000313" key="2">
    <source>
        <dbReference type="Proteomes" id="UP001229651"/>
    </source>
</evidence>
<reference evidence="1 2" key="1">
    <citation type="submission" date="2023-07" db="EMBL/GenBank/DDBJ databases">
        <title>Sequencing the genomes of 1000 actinobacteria strains.</title>
        <authorList>
            <person name="Klenk H.-P."/>
        </authorList>
    </citation>
    <scope>NUCLEOTIDE SEQUENCE [LARGE SCALE GENOMIC DNA]</scope>
    <source>
        <strain evidence="1 2">DSM 45805</strain>
    </source>
</reference>
<keyword evidence="2" id="KW-1185">Reference proteome</keyword>
<dbReference type="Pfam" id="PF13671">
    <property type="entry name" value="AAA_33"/>
    <property type="match status" value="1"/>
</dbReference>